<dbReference type="EMBL" id="MTCY01000004">
    <property type="protein sequence ID" value="OWP79375.1"/>
    <property type="molecule type" value="Genomic_DNA"/>
</dbReference>
<dbReference type="InterPro" id="IPR015867">
    <property type="entry name" value="N-reg_PII/ATP_PRibTrfase_C"/>
</dbReference>
<dbReference type="Gene3D" id="3.30.70.120">
    <property type="match status" value="1"/>
</dbReference>
<dbReference type="OrthoDB" id="9792792at2"/>
<dbReference type="InterPro" id="IPR017221">
    <property type="entry name" value="DUF34/NIF3_bac"/>
</dbReference>
<keyword evidence="4 5" id="KW-0479">Metal-binding</keyword>
<feature type="binding site" evidence="6">
    <location>
        <position position="103"/>
    </location>
    <ligand>
        <name>a divalent metal cation</name>
        <dbReference type="ChEBI" id="CHEBI:60240"/>
        <label>1</label>
    </ligand>
</feature>
<reference evidence="7 8" key="1">
    <citation type="journal article" date="2017" name="Infect. Genet. Evol.">
        <title>Comparative genome analysis of fish pathogen Flavobacterium columnare reveals extensive sequence diversity within the species.</title>
        <authorList>
            <person name="Kayansamruaj P."/>
            <person name="Dong H.T."/>
            <person name="Hirono I."/>
            <person name="Kondo H."/>
            <person name="Senapin S."/>
            <person name="Rodkhum C."/>
        </authorList>
    </citation>
    <scope>NUCLEOTIDE SEQUENCE [LARGE SCALE GENOMIC DNA]</scope>
    <source>
        <strain evidence="7 8">1214</strain>
    </source>
</reference>
<dbReference type="Proteomes" id="UP000198034">
    <property type="component" value="Unassembled WGS sequence"/>
</dbReference>
<dbReference type="SUPFAM" id="SSF102705">
    <property type="entry name" value="NIF3 (NGG1p interacting factor 3)-like"/>
    <property type="match status" value="1"/>
</dbReference>
<dbReference type="AlphaFoldDB" id="A0A246GDM0"/>
<dbReference type="Gene3D" id="3.40.1390.30">
    <property type="entry name" value="NIF3 (NGG1p interacting factor 3)-like"/>
    <property type="match status" value="1"/>
</dbReference>
<evidence type="ECO:0000256" key="1">
    <source>
        <dbReference type="ARBA" id="ARBA00006964"/>
    </source>
</evidence>
<evidence type="ECO:0000313" key="7">
    <source>
        <dbReference type="EMBL" id="OWP79375.1"/>
    </source>
</evidence>
<sequence>MVLNDIITILDEMAPLAYAEDFDNVGLLVGNKDLEVTGVLVCHDALETVIDEAMFKKCNLVVCFHPILFSGIKKITGKNYVERAILKAIKNDIAIYAVHTALDNHQEGVNKIFCKALGLQHTKILIPKPHFIQKLVTYTIPENVEQVRNALFEAGAGKIGNYESCSYNSKGTGTYKGNENSNPKIGERQEFIETEEVKIEVTFEKYRQGKILKALFKNHVYEEVAYEIYNLENLHQNIGLGMIGELETPMNGKEFLEFVKEKMQCGGIRHTDFTEKPIKKVAVLGGSGAFAIKNAIQNGVDAYLTADLKYHNFYEAENKILLADIGHFESERFTKKYIVDFLKKKICSFANYLSEDRIILSEINTNPVNYL</sequence>
<dbReference type="NCBIfam" id="TIGR00486">
    <property type="entry name" value="YbgI_SA1388"/>
    <property type="match status" value="1"/>
</dbReference>
<dbReference type="PIRSF" id="PIRSF037489">
    <property type="entry name" value="UCP037489_NIF3_YqfO"/>
    <property type="match status" value="1"/>
</dbReference>
<dbReference type="PANTHER" id="PTHR13799:SF14">
    <property type="entry name" value="GTP CYCLOHYDROLASE 1 TYPE 2 HOMOLOG"/>
    <property type="match status" value="1"/>
</dbReference>
<organism evidence="7 8">
    <name type="scientific">Flavobacterium columnare</name>
    <dbReference type="NCBI Taxonomy" id="996"/>
    <lineage>
        <taxon>Bacteria</taxon>
        <taxon>Pseudomonadati</taxon>
        <taxon>Bacteroidota</taxon>
        <taxon>Flavobacteriia</taxon>
        <taxon>Flavobacteriales</taxon>
        <taxon>Flavobacteriaceae</taxon>
        <taxon>Flavobacterium</taxon>
    </lineage>
</organism>
<accession>A0A246GDM0</accession>
<name>A0A246GDM0_9FLAO</name>
<dbReference type="FunFam" id="3.40.1390.30:FF:000001">
    <property type="entry name" value="GTP cyclohydrolase 1 type 2"/>
    <property type="match status" value="1"/>
</dbReference>
<dbReference type="FunFam" id="3.30.70.120:FF:000006">
    <property type="entry name" value="GTP cyclohydrolase 1 type 2 homolog"/>
    <property type="match status" value="1"/>
</dbReference>
<evidence type="ECO:0000256" key="6">
    <source>
        <dbReference type="PIRSR" id="PIRSR602678-1"/>
    </source>
</evidence>
<evidence type="ECO:0000256" key="2">
    <source>
        <dbReference type="ARBA" id="ARBA00011643"/>
    </source>
</evidence>
<feature type="binding site" evidence="6">
    <location>
        <position position="331"/>
    </location>
    <ligand>
        <name>a divalent metal cation</name>
        <dbReference type="ChEBI" id="CHEBI:60240"/>
        <label>1</label>
    </ligand>
</feature>
<proteinExistence type="inferred from homology"/>
<dbReference type="Pfam" id="PF01784">
    <property type="entry name" value="DUF34_NIF3"/>
    <property type="match status" value="1"/>
</dbReference>
<feature type="binding site" evidence="6">
    <location>
        <position position="327"/>
    </location>
    <ligand>
        <name>a divalent metal cation</name>
        <dbReference type="ChEBI" id="CHEBI:60240"/>
        <label>1</label>
    </ligand>
</feature>
<protein>
    <recommendedName>
        <fullName evidence="3 5">GTP cyclohydrolase 1 type 2 homolog</fullName>
    </recommendedName>
</protein>
<gene>
    <name evidence="7" type="ORF">BWK62_02420</name>
</gene>
<feature type="binding site" evidence="6">
    <location>
        <position position="65"/>
    </location>
    <ligand>
        <name>a divalent metal cation</name>
        <dbReference type="ChEBI" id="CHEBI:60240"/>
        <label>1</label>
    </ligand>
</feature>
<comment type="subunit">
    <text evidence="2">Homohexamer.</text>
</comment>
<evidence type="ECO:0000256" key="5">
    <source>
        <dbReference type="PIRNR" id="PIRNR037489"/>
    </source>
</evidence>
<dbReference type="PANTHER" id="PTHR13799">
    <property type="entry name" value="NGG1 INTERACTING FACTOR 3"/>
    <property type="match status" value="1"/>
</dbReference>
<comment type="similarity">
    <text evidence="1 5">Belongs to the GTP cyclohydrolase I type 2/NIF3 family.</text>
</comment>
<dbReference type="GO" id="GO:0046872">
    <property type="term" value="F:metal ion binding"/>
    <property type="evidence" value="ECO:0007669"/>
    <property type="project" value="UniProtKB-UniRule"/>
</dbReference>
<evidence type="ECO:0000256" key="4">
    <source>
        <dbReference type="ARBA" id="ARBA00022723"/>
    </source>
</evidence>
<dbReference type="InterPro" id="IPR002678">
    <property type="entry name" value="DUF34/NIF3"/>
</dbReference>
<evidence type="ECO:0000256" key="3">
    <source>
        <dbReference type="ARBA" id="ARBA00022112"/>
    </source>
</evidence>
<dbReference type="InterPro" id="IPR036069">
    <property type="entry name" value="DUF34/NIF3_sf"/>
</dbReference>
<dbReference type="GO" id="GO:0005737">
    <property type="term" value="C:cytoplasm"/>
    <property type="evidence" value="ECO:0007669"/>
    <property type="project" value="TreeGrafter"/>
</dbReference>
<comment type="caution">
    <text evidence="7">The sequence shown here is derived from an EMBL/GenBank/DDBJ whole genome shotgun (WGS) entry which is preliminary data.</text>
</comment>
<evidence type="ECO:0000313" key="8">
    <source>
        <dbReference type="Proteomes" id="UP000198034"/>
    </source>
</evidence>